<dbReference type="InterPro" id="IPR039935">
    <property type="entry name" value="YML079W-like"/>
</dbReference>
<keyword evidence="3" id="KW-1185">Reference proteome</keyword>
<proteinExistence type="predicted"/>
<dbReference type="PANTHER" id="PTHR33387:SF3">
    <property type="entry name" value="DUF985 DOMAIN-CONTAINING PROTEIN"/>
    <property type="match status" value="1"/>
</dbReference>
<evidence type="ECO:0000313" key="3">
    <source>
        <dbReference type="Proteomes" id="UP001437256"/>
    </source>
</evidence>
<dbReference type="InterPro" id="IPR011051">
    <property type="entry name" value="RmlC_Cupin_sf"/>
</dbReference>
<accession>A0ABR2ZSB1</accession>
<dbReference type="InterPro" id="IPR009327">
    <property type="entry name" value="Cupin_DUF985"/>
</dbReference>
<sequence>MASQLARPVVNPIFSPNNDPETLERPGTAALISLLQLREHAEGGYFVETDRDERQVVNPFHPSYTQTLATDEVQHQHIFSQVASADTVPLTDFTRSASTSIYFLLTESRNKGCFVRNRGRTIHTLHKGRARYVVIHANEVGKGGQEGCWCMEKARIETFVVGQDIARGERMQWVVEGDKYKASFLLPDEEGESESKEGCLITETVTPGWEITENDFLTSQRLHELVTPEQALQLAWLLGQR</sequence>
<dbReference type="Pfam" id="PF06172">
    <property type="entry name" value="Cupin_5"/>
    <property type="match status" value="1"/>
</dbReference>
<gene>
    <name evidence="2" type="ORF">AAF712_009020</name>
</gene>
<dbReference type="Gene3D" id="2.60.120.10">
    <property type="entry name" value="Jelly Rolls"/>
    <property type="match status" value="1"/>
</dbReference>
<dbReference type="CDD" id="cd06121">
    <property type="entry name" value="cupin_YML079wp"/>
    <property type="match status" value="1"/>
</dbReference>
<dbReference type="EMBL" id="JBBXMP010000068">
    <property type="protein sequence ID" value="KAL0064054.1"/>
    <property type="molecule type" value="Genomic_DNA"/>
</dbReference>
<feature type="domain" description="DUF985" evidence="1">
    <location>
        <begin position="30"/>
        <end position="216"/>
    </location>
</feature>
<name>A0ABR2ZSB1_9AGAR</name>
<protein>
    <recommendedName>
        <fullName evidence="1">DUF985 domain-containing protein</fullName>
    </recommendedName>
</protein>
<dbReference type="Proteomes" id="UP001437256">
    <property type="component" value="Unassembled WGS sequence"/>
</dbReference>
<dbReference type="SUPFAM" id="SSF51182">
    <property type="entry name" value="RmlC-like cupins"/>
    <property type="match status" value="1"/>
</dbReference>
<organism evidence="2 3">
    <name type="scientific">Marasmius tenuissimus</name>
    <dbReference type="NCBI Taxonomy" id="585030"/>
    <lineage>
        <taxon>Eukaryota</taxon>
        <taxon>Fungi</taxon>
        <taxon>Dikarya</taxon>
        <taxon>Basidiomycota</taxon>
        <taxon>Agaricomycotina</taxon>
        <taxon>Agaricomycetes</taxon>
        <taxon>Agaricomycetidae</taxon>
        <taxon>Agaricales</taxon>
        <taxon>Marasmiineae</taxon>
        <taxon>Marasmiaceae</taxon>
        <taxon>Marasmius</taxon>
    </lineage>
</organism>
<comment type="caution">
    <text evidence="2">The sequence shown here is derived from an EMBL/GenBank/DDBJ whole genome shotgun (WGS) entry which is preliminary data.</text>
</comment>
<reference evidence="2 3" key="1">
    <citation type="submission" date="2024-05" db="EMBL/GenBank/DDBJ databases">
        <title>A draft genome resource for the thread blight pathogen Marasmius tenuissimus strain MS-2.</title>
        <authorList>
            <person name="Yulfo-Soto G.E."/>
            <person name="Baruah I.K."/>
            <person name="Amoako-Attah I."/>
            <person name="Bukari Y."/>
            <person name="Meinhardt L.W."/>
            <person name="Bailey B.A."/>
            <person name="Cohen S.P."/>
        </authorList>
    </citation>
    <scope>NUCLEOTIDE SEQUENCE [LARGE SCALE GENOMIC DNA]</scope>
    <source>
        <strain evidence="2 3">MS-2</strain>
    </source>
</reference>
<dbReference type="PANTHER" id="PTHR33387">
    <property type="entry name" value="RMLC-LIKE JELLY ROLL FOLD PROTEIN"/>
    <property type="match status" value="1"/>
</dbReference>
<dbReference type="InterPro" id="IPR014710">
    <property type="entry name" value="RmlC-like_jellyroll"/>
</dbReference>
<evidence type="ECO:0000313" key="2">
    <source>
        <dbReference type="EMBL" id="KAL0064054.1"/>
    </source>
</evidence>
<evidence type="ECO:0000259" key="1">
    <source>
        <dbReference type="Pfam" id="PF06172"/>
    </source>
</evidence>